<feature type="compositionally biased region" description="Polar residues" evidence="10">
    <location>
        <begin position="64"/>
        <end position="76"/>
    </location>
</feature>
<dbReference type="GO" id="GO:0000398">
    <property type="term" value="P:mRNA splicing, via spliceosome"/>
    <property type="evidence" value="ECO:0007669"/>
    <property type="project" value="UniProtKB-UniRule"/>
</dbReference>
<evidence type="ECO:0000256" key="2">
    <source>
        <dbReference type="ARBA" id="ARBA00004123"/>
    </source>
</evidence>
<dbReference type="GO" id="GO:0071013">
    <property type="term" value="C:catalytic step 2 spliceosome"/>
    <property type="evidence" value="ECO:0000318"/>
    <property type="project" value="GO_Central"/>
</dbReference>
<feature type="compositionally biased region" description="Polar residues" evidence="10">
    <location>
        <begin position="130"/>
        <end position="143"/>
    </location>
</feature>
<keyword evidence="7 9" id="KW-0508">mRNA splicing</keyword>
<organism evidence="11 12">
    <name type="scientific">Mycosarcoma maydis</name>
    <name type="common">Corn smut fungus</name>
    <name type="synonym">Ustilago maydis</name>
    <dbReference type="NCBI Taxonomy" id="5270"/>
    <lineage>
        <taxon>Eukaryota</taxon>
        <taxon>Fungi</taxon>
        <taxon>Dikarya</taxon>
        <taxon>Basidiomycota</taxon>
        <taxon>Ustilaginomycotina</taxon>
        <taxon>Ustilaginomycetes</taxon>
        <taxon>Ustilaginales</taxon>
        <taxon>Ustilaginaceae</taxon>
        <taxon>Mycosarcoma</taxon>
    </lineage>
</organism>
<dbReference type="Pfam" id="PF08231">
    <property type="entry name" value="SYF2"/>
    <property type="match status" value="1"/>
</dbReference>
<dbReference type="GO" id="GO:0071014">
    <property type="term" value="C:post-mRNA release spliceosomal complex"/>
    <property type="evidence" value="ECO:0000318"/>
    <property type="project" value="GO_Central"/>
</dbReference>
<evidence type="ECO:0000256" key="5">
    <source>
        <dbReference type="ARBA" id="ARBA00022664"/>
    </source>
</evidence>
<keyword evidence="8 9" id="KW-0539">Nucleus</keyword>
<dbReference type="OrthoDB" id="199717at2759"/>
<dbReference type="InterPro" id="IPR013260">
    <property type="entry name" value="mRNA_splic_SYF2"/>
</dbReference>
<comment type="similarity">
    <text evidence="3 9">Belongs to the SYF2 family.</text>
</comment>
<protein>
    <recommendedName>
        <fullName evidence="4 9">Pre-mRNA-splicing factor SYF2</fullName>
    </recommendedName>
</protein>
<evidence type="ECO:0000256" key="8">
    <source>
        <dbReference type="ARBA" id="ARBA00023242"/>
    </source>
</evidence>
<evidence type="ECO:0000256" key="4">
    <source>
        <dbReference type="ARBA" id="ARBA00014745"/>
    </source>
</evidence>
<comment type="subcellular location">
    <subcellularLocation>
        <location evidence="2 9">Nucleus</location>
    </subcellularLocation>
</comment>
<comment type="function">
    <text evidence="1 9">Involved in pre-mRNA splicing.</text>
</comment>
<evidence type="ECO:0000256" key="6">
    <source>
        <dbReference type="ARBA" id="ARBA00022728"/>
    </source>
</evidence>
<accession>A0A0D1CFL8</accession>
<dbReference type="Proteomes" id="UP000000561">
    <property type="component" value="Chromosome 1"/>
</dbReference>
<dbReference type="InParanoid" id="A0A0D1CFL8"/>
<evidence type="ECO:0000256" key="3">
    <source>
        <dbReference type="ARBA" id="ARBA00010028"/>
    </source>
</evidence>
<keyword evidence="5 9" id="KW-0507">mRNA processing</keyword>
<evidence type="ECO:0000256" key="9">
    <source>
        <dbReference type="RuleBase" id="RU367148"/>
    </source>
</evidence>
<reference evidence="11 12" key="1">
    <citation type="journal article" date="2006" name="Nature">
        <title>Insights from the genome of the biotrophic fungal plant pathogen Ustilago maydis.</title>
        <authorList>
            <person name="Kamper J."/>
            <person name="Kahmann R."/>
            <person name="Bolker M."/>
            <person name="Ma L.J."/>
            <person name="Brefort T."/>
            <person name="Saville B.J."/>
            <person name="Banuett F."/>
            <person name="Kronstad J.W."/>
            <person name="Gold S.E."/>
            <person name="Muller O."/>
            <person name="Perlin M.H."/>
            <person name="Wosten H.A."/>
            <person name="de Vries R."/>
            <person name="Ruiz-Herrera J."/>
            <person name="Reynaga-Pena C.G."/>
            <person name="Snetselaar K."/>
            <person name="McCann M."/>
            <person name="Perez-Martin J."/>
            <person name="Feldbrugge M."/>
            <person name="Basse C.W."/>
            <person name="Steinberg G."/>
            <person name="Ibeas J.I."/>
            <person name="Holloman W."/>
            <person name="Guzman P."/>
            <person name="Farman M."/>
            <person name="Stajich J.E."/>
            <person name="Sentandreu R."/>
            <person name="Gonzalez-Prieto J.M."/>
            <person name="Kennell J.C."/>
            <person name="Molina L."/>
            <person name="Schirawski J."/>
            <person name="Mendoza-Mendoza A."/>
            <person name="Greilinger D."/>
            <person name="Munch K."/>
            <person name="Rossel N."/>
            <person name="Scherer M."/>
            <person name="Vranes M."/>
            <person name="Ladendorf O."/>
            <person name="Vincon V."/>
            <person name="Fuchs U."/>
            <person name="Sandrock B."/>
            <person name="Meng S."/>
            <person name="Ho E.C."/>
            <person name="Cahill M.J."/>
            <person name="Boyce K.J."/>
            <person name="Klose J."/>
            <person name="Klosterman S.J."/>
            <person name="Deelstra H.J."/>
            <person name="Ortiz-Castellanos L."/>
            <person name="Li W."/>
            <person name="Sanchez-Alonso P."/>
            <person name="Schreier P.H."/>
            <person name="Hauser-Hahn I."/>
            <person name="Vaupel M."/>
            <person name="Koopmann E."/>
            <person name="Friedrich G."/>
            <person name="Voss H."/>
            <person name="Schluter T."/>
            <person name="Margolis J."/>
            <person name="Platt D."/>
            <person name="Swimmer C."/>
            <person name="Gnirke A."/>
            <person name="Chen F."/>
            <person name="Vysotskaia V."/>
            <person name="Mannhaupt G."/>
            <person name="Guldener U."/>
            <person name="Munsterkotter M."/>
            <person name="Haase D."/>
            <person name="Oesterheld M."/>
            <person name="Mewes H.W."/>
            <person name="Mauceli E.W."/>
            <person name="DeCaprio D."/>
            <person name="Wade C.M."/>
            <person name="Butler J."/>
            <person name="Young S."/>
            <person name="Jaffe D.B."/>
            <person name="Calvo S."/>
            <person name="Nusbaum C."/>
            <person name="Galagan J."/>
            <person name="Birren B.W."/>
        </authorList>
    </citation>
    <scope>NUCLEOTIDE SEQUENCE [LARGE SCALE GENOMIC DNA]</scope>
    <source>
        <strain evidence="12">DSM 14603 / FGSC 9021 / UM521</strain>
    </source>
</reference>
<feature type="compositionally biased region" description="Polar residues" evidence="10">
    <location>
        <begin position="25"/>
        <end position="37"/>
    </location>
</feature>
<dbReference type="FunCoup" id="A0A0D1CFL8">
    <property type="interactions" value="331"/>
</dbReference>
<dbReference type="VEuPathDB" id="FungiDB:UMAG_11427"/>
<dbReference type="GeneID" id="23567312"/>
<dbReference type="PANTHER" id="PTHR13264:SF5">
    <property type="entry name" value="PRE-MRNA-SPLICING FACTOR SYF2"/>
    <property type="match status" value="1"/>
</dbReference>
<evidence type="ECO:0000256" key="7">
    <source>
        <dbReference type="ARBA" id="ARBA00023187"/>
    </source>
</evidence>
<feature type="region of interest" description="Disordered" evidence="10">
    <location>
        <begin position="23"/>
        <end position="146"/>
    </location>
</feature>
<name>A0A0D1CFL8_MYCMD</name>
<evidence type="ECO:0000256" key="10">
    <source>
        <dbReference type="SAM" id="MobiDB-lite"/>
    </source>
</evidence>
<evidence type="ECO:0000256" key="1">
    <source>
        <dbReference type="ARBA" id="ARBA00003777"/>
    </source>
</evidence>
<dbReference type="AlphaFoldDB" id="A0A0D1CFL8"/>
<keyword evidence="6 9" id="KW-0747">Spliceosome</keyword>
<dbReference type="KEGG" id="uma:UMAG_11427"/>
<dbReference type="GO" id="GO:0000974">
    <property type="term" value="C:Prp19 complex"/>
    <property type="evidence" value="ECO:0000318"/>
    <property type="project" value="GO_Central"/>
</dbReference>
<dbReference type="PANTHER" id="PTHR13264">
    <property type="entry name" value="GCIP-INTERACTING PROTEIN P29"/>
    <property type="match status" value="1"/>
</dbReference>
<dbReference type="eggNOG" id="KOG2609">
    <property type="taxonomic scope" value="Eukaryota"/>
</dbReference>
<evidence type="ECO:0000313" key="12">
    <source>
        <dbReference type="Proteomes" id="UP000000561"/>
    </source>
</evidence>
<dbReference type="STRING" id="237631.A0A0D1CFL8"/>
<proteinExistence type="inferred from homology"/>
<keyword evidence="12" id="KW-1185">Reference proteome</keyword>
<feature type="compositionally biased region" description="Basic and acidic residues" evidence="10">
    <location>
        <begin position="119"/>
        <end position="129"/>
    </location>
</feature>
<dbReference type="RefSeq" id="XP_011386755.1">
    <property type="nucleotide sequence ID" value="XM_011388453.1"/>
</dbReference>
<sequence length="325" mass="36288">MARKSTRAANKCDEHKPVCKPARITETSASLSTTAHQSEAGGITDTSANASTARHEVLLAEQPMPQTTPASTNAELTASEAVPQAEPSTCASTGKPTMEERQARLSALRSKMSASSRANRREILDEQSRARTLSQAGASTSSRKLAKAHRLLEERDMLECGIDIERQRNLNYSVQDSEAWDLKLEQKHRKKDAGLIDFVDAAERAYQRQVNALKPHTSRSTTQKDQHAVHASSPATGTLVRNQSTPIDELQYGSHVPTDDAVDRVITHLNHEKQLIRNRSRARNNDDSDINYINDSNRHFNKKLKRFYDKQTQEIRENLERGTAL</sequence>
<feature type="compositionally biased region" description="Polar residues" evidence="10">
    <location>
        <begin position="86"/>
        <end position="95"/>
    </location>
</feature>
<evidence type="ECO:0000313" key="11">
    <source>
        <dbReference type="EMBL" id="KIS71802.1"/>
    </source>
</evidence>
<feature type="region of interest" description="Disordered" evidence="10">
    <location>
        <begin position="213"/>
        <end position="241"/>
    </location>
</feature>
<dbReference type="EMBL" id="CM003140">
    <property type="protein sequence ID" value="KIS71802.1"/>
    <property type="molecule type" value="Genomic_DNA"/>
</dbReference>
<comment type="subunit">
    <text evidence="9">May be part of a spliceosome complex.</text>
</comment>
<gene>
    <name evidence="11" type="ORF">UMAG_11427</name>
</gene>